<keyword evidence="2" id="KW-0472">Membrane</keyword>
<reference evidence="3 4" key="1">
    <citation type="submission" date="2017-10" db="EMBL/GenBank/DDBJ databases">
        <title>Comparative genomics in systemic dimorphic fungi from Ajellomycetaceae.</title>
        <authorList>
            <person name="Munoz J.F."/>
            <person name="Mcewen J.G."/>
            <person name="Clay O.K."/>
            <person name="Cuomo C.A."/>
        </authorList>
    </citation>
    <scope>NUCLEOTIDE SEQUENCE [LARGE SCALE GENOMIC DNA]</scope>
    <source>
        <strain evidence="3 4">UAMH5409</strain>
    </source>
</reference>
<evidence type="ECO:0000256" key="2">
    <source>
        <dbReference type="SAM" id="Phobius"/>
    </source>
</evidence>
<keyword evidence="4" id="KW-1185">Reference proteome</keyword>
<name>A0A2B7X8E5_9EURO</name>
<comment type="caution">
    <text evidence="3">The sequence shown here is derived from an EMBL/GenBank/DDBJ whole genome shotgun (WGS) entry which is preliminary data.</text>
</comment>
<dbReference type="OrthoDB" id="3559694at2759"/>
<evidence type="ECO:0000256" key="1">
    <source>
        <dbReference type="SAM" id="MobiDB-lite"/>
    </source>
</evidence>
<evidence type="ECO:0000313" key="3">
    <source>
        <dbReference type="EMBL" id="PGH05235.1"/>
    </source>
</evidence>
<dbReference type="EMBL" id="PDNB01000127">
    <property type="protein sequence ID" value="PGH05235.1"/>
    <property type="molecule type" value="Genomic_DNA"/>
</dbReference>
<accession>A0A2B7X8E5</accession>
<proteinExistence type="predicted"/>
<dbReference type="Proteomes" id="UP000223968">
    <property type="component" value="Unassembled WGS sequence"/>
</dbReference>
<feature type="transmembrane region" description="Helical" evidence="2">
    <location>
        <begin position="64"/>
        <end position="81"/>
    </location>
</feature>
<dbReference type="Pfam" id="PF12716">
    <property type="entry name" value="Apq12"/>
    <property type="match status" value="1"/>
</dbReference>
<dbReference type="AlphaFoldDB" id="A0A2B7X8E5"/>
<feature type="compositionally biased region" description="Basic residues" evidence="1">
    <location>
        <begin position="162"/>
        <end position="171"/>
    </location>
</feature>
<feature type="region of interest" description="Disordered" evidence="1">
    <location>
        <begin position="152"/>
        <end position="171"/>
    </location>
</feature>
<protein>
    <submittedName>
        <fullName evidence="3">Uncharacterized protein</fullName>
    </submittedName>
</protein>
<evidence type="ECO:0000313" key="4">
    <source>
        <dbReference type="Proteomes" id="UP000223968"/>
    </source>
</evidence>
<keyword evidence="2" id="KW-0812">Transmembrane</keyword>
<dbReference type="InterPro" id="IPR024316">
    <property type="entry name" value="APQ12"/>
</dbReference>
<keyword evidence="2" id="KW-1133">Transmembrane helix</keyword>
<sequence>MEPIQEYLFPALQNASKYIPPSLSVQAMTYYGTFTTHFHTLHQQYVQPYLLAPLHALLNSPPDIYSILTLCLVLFLSLKILDYTRRVITFWVMLIFRLAFWGSVIGGGYYVYTVGWERAARELGWLLGLLQGFIEELVANANTYGQGRSGAPPIYEGMRGGQGRKRTTGWN</sequence>
<gene>
    <name evidence="3" type="ORF">AJ79_06846</name>
</gene>
<organism evidence="3 4">
    <name type="scientific">Helicocarpus griseus UAMH5409</name>
    <dbReference type="NCBI Taxonomy" id="1447875"/>
    <lineage>
        <taxon>Eukaryota</taxon>
        <taxon>Fungi</taxon>
        <taxon>Dikarya</taxon>
        <taxon>Ascomycota</taxon>
        <taxon>Pezizomycotina</taxon>
        <taxon>Eurotiomycetes</taxon>
        <taxon>Eurotiomycetidae</taxon>
        <taxon>Onygenales</taxon>
        <taxon>Ajellomycetaceae</taxon>
        <taxon>Helicocarpus</taxon>
    </lineage>
</organism>
<feature type="transmembrane region" description="Helical" evidence="2">
    <location>
        <begin position="88"/>
        <end position="112"/>
    </location>
</feature>